<gene>
    <name evidence="2" type="ORF">LX32DRAFT_694125</name>
</gene>
<feature type="compositionally biased region" description="Basic and acidic residues" evidence="1">
    <location>
        <begin position="1152"/>
        <end position="1162"/>
    </location>
</feature>
<feature type="compositionally biased region" description="Polar residues" evidence="1">
    <location>
        <begin position="2070"/>
        <end position="2090"/>
    </location>
</feature>
<feature type="compositionally biased region" description="Basic and acidic residues" evidence="1">
    <location>
        <begin position="208"/>
        <end position="223"/>
    </location>
</feature>
<dbReference type="Proteomes" id="UP001232148">
    <property type="component" value="Unassembled WGS sequence"/>
</dbReference>
<feature type="region of interest" description="Disordered" evidence="1">
    <location>
        <begin position="2255"/>
        <end position="2628"/>
    </location>
</feature>
<feature type="region of interest" description="Disordered" evidence="1">
    <location>
        <begin position="2208"/>
        <end position="2232"/>
    </location>
</feature>
<feature type="compositionally biased region" description="Polar residues" evidence="1">
    <location>
        <begin position="2397"/>
        <end position="2408"/>
    </location>
</feature>
<feature type="compositionally biased region" description="Basic residues" evidence="1">
    <location>
        <begin position="2730"/>
        <end position="2747"/>
    </location>
</feature>
<feature type="compositionally biased region" description="Polar residues" evidence="1">
    <location>
        <begin position="1978"/>
        <end position="2004"/>
    </location>
</feature>
<feature type="region of interest" description="Disordered" evidence="1">
    <location>
        <begin position="163"/>
        <end position="1376"/>
    </location>
</feature>
<dbReference type="EMBL" id="MU842879">
    <property type="protein sequence ID" value="KAK2028396.1"/>
    <property type="molecule type" value="Genomic_DNA"/>
</dbReference>
<feature type="compositionally biased region" description="Basic and acidic residues" evidence="1">
    <location>
        <begin position="553"/>
        <end position="591"/>
    </location>
</feature>
<feature type="compositionally biased region" description="Basic and acidic residues" evidence="1">
    <location>
        <begin position="992"/>
        <end position="1029"/>
    </location>
</feature>
<feature type="compositionally biased region" description="Polar residues" evidence="1">
    <location>
        <begin position="1831"/>
        <end position="1847"/>
    </location>
</feature>
<feature type="compositionally biased region" description="Polar residues" evidence="1">
    <location>
        <begin position="1435"/>
        <end position="1452"/>
    </location>
</feature>
<feature type="compositionally biased region" description="Low complexity" evidence="1">
    <location>
        <begin position="619"/>
        <end position="633"/>
    </location>
</feature>
<feature type="compositionally biased region" description="Basic and acidic residues" evidence="1">
    <location>
        <begin position="359"/>
        <end position="370"/>
    </location>
</feature>
<feature type="compositionally biased region" description="Low complexity" evidence="1">
    <location>
        <begin position="1731"/>
        <end position="1745"/>
    </location>
</feature>
<feature type="compositionally biased region" description="Polar residues" evidence="1">
    <location>
        <begin position="1753"/>
        <end position="1764"/>
    </location>
</feature>
<accession>A0AAD9HFY5</accession>
<feature type="compositionally biased region" description="Basic and acidic residues" evidence="1">
    <location>
        <begin position="1203"/>
        <end position="1237"/>
    </location>
</feature>
<feature type="compositionally biased region" description="Acidic residues" evidence="1">
    <location>
        <begin position="1617"/>
        <end position="1629"/>
    </location>
</feature>
<feature type="compositionally biased region" description="Polar residues" evidence="1">
    <location>
        <begin position="833"/>
        <end position="842"/>
    </location>
</feature>
<feature type="compositionally biased region" description="Acidic residues" evidence="1">
    <location>
        <begin position="1498"/>
        <end position="1509"/>
    </location>
</feature>
<feature type="compositionally biased region" description="Polar residues" evidence="1">
    <location>
        <begin position="2111"/>
        <end position="2121"/>
    </location>
</feature>
<feature type="compositionally biased region" description="Polar residues" evidence="1">
    <location>
        <begin position="2339"/>
        <end position="2355"/>
    </location>
</feature>
<organism evidence="2 3">
    <name type="scientific">Colletotrichum zoysiae</name>
    <dbReference type="NCBI Taxonomy" id="1216348"/>
    <lineage>
        <taxon>Eukaryota</taxon>
        <taxon>Fungi</taxon>
        <taxon>Dikarya</taxon>
        <taxon>Ascomycota</taxon>
        <taxon>Pezizomycotina</taxon>
        <taxon>Sordariomycetes</taxon>
        <taxon>Hypocreomycetidae</taxon>
        <taxon>Glomerellales</taxon>
        <taxon>Glomerellaceae</taxon>
        <taxon>Colletotrichum</taxon>
        <taxon>Colletotrichum graminicola species complex</taxon>
    </lineage>
</organism>
<feature type="compositionally biased region" description="Basic and acidic residues" evidence="1">
    <location>
        <begin position="954"/>
        <end position="964"/>
    </location>
</feature>
<evidence type="ECO:0000256" key="1">
    <source>
        <dbReference type="SAM" id="MobiDB-lite"/>
    </source>
</evidence>
<feature type="compositionally biased region" description="Polar residues" evidence="1">
    <location>
        <begin position="1585"/>
        <end position="1597"/>
    </location>
</feature>
<feature type="compositionally biased region" description="Basic and acidic residues" evidence="1">
    <location>
        <begin position="1064"/>
        <end position="1074"/>
    </location>
</feature>
<reference evidence="2" key="1">
    <citation type="submission" date="2021-06" db="EMBL/GenBank/DDBJ databases">
        <title>Comparative genomics, transcriptomics and evolutionary studies reveal genomic signatures of adaptation to plant cell wall in hemibiotrophic fungi.</title>
        <authorList>
            <consortium name="DOE Joint Genome Institute"/>
            <person name="Baroncelli R."/>
            <person name="Diaz J.F."/>
            <person name="Benocci T."/>
            <person name="Peng M."/>
            <person name="Battaglia E."/>
            <person name="Haridas S."/>
            <person name="Andreopoulos W."/>
            <person name="Labutti K."/>
            <person name="Pangilinan J."/>
            <person name="Floch G.L."/>
            <person name="Makela M.R."/>
            <person name="Henrissat B."/>
            <person name="Grigoriev I.V."/>
            <person name="Crouch J.A."/>
            <person name="De Vries R.P."/>
            <person name="Sukno S.A."/>
            <person name="Thon M.R."/>
        </authorList>
    </citation>
    <scope>NUCLEOTIDE SEQUENCE</scope>
    <source>
        <strain evidence="2">MAFF235873</strain>
    </source>
</reference>
<feature type="compositionally biased region" description="Acidic residues" evidence="1">
    <location>
        <begin position="2026"/>
        <end position="2035"/>
    </location>
</feature>
<feature type="compositionally biased region" description="Basic and acidic residues" evidence="1">
    <location>
        <begin position="755"/>
        <end position="771"/>
    </location>
</feature>
<feature type="region of interest" description="Disordered" evidence="1">
    <location>
        <begin position="62"/>
        <end position="121"/>
    </location>
</feature>
<feature type="compositionally biased region" description="Basic and acidic residues" evidence="1">
    <location>
        <begin position="638"/>
        <end position="655"/>
    </location>
</feature>
<feature type="compositionally biased region" description="Basic and acidic residues" evidence="1">
    <location>
        <begin position="877"/>
        <end position="904"/>
    </location>
</feature>
<feature type="compositionally biased region" description="Polar residues" evidence="1">
    <location>
        <begin position="913"/>
        <end position="923"/>
    </location>
</feature>
<feature type="compositionally biased region" description="Acidic residues" evidence="1">
    <location>
        <begin position="1963"/>
        <end position="1975"/>
    </location>
</feature>
<feature type="compositionally biased region" description="Low complexity" evidence="1">
    <location>
        <begin position="1881"/>
        <end position="1892"/>
    </location>
</feature>
<feature type="compositionally biased region" description="Basic and acidic residues" evidence="1">
    <location>
        <begin position="1866"/>
        <end position="1877"/>
    </location>
</feature>
<feature type="compositionally biased region" description="Acidic residues" evidence="1">
    <location>
        <begin position="1765"/>
        <end position="1779"/>
    </location>
</feature>
<feature type="compositionally biased region" description="Basic and acidic residues" evidence="1">
    <location>
        <begin position="1039"/>
        <end position="1057"/>
    </location>
</feature>
<feature type="region of interest" description="Disordered" evidence="1">
    <location>
        <begin position="2717"/>
        <end position="2747"/>
    </location>
</feature>
<feature type="compositionally biased region" description="Basic and acidic residues" evidence="1">
    <location>
        <begin position="2324"/>
        <end position="2333"/>
    </location>
</feature>
<proteinExistence type="predicted"/>
<feature type="compositionally biased region" description="Polar residues" evidence="1">
    <location>
        <begin position="736"/>
        <end position="749"/>
    </location>
</feature>
<evidence type="ECO:0000313" key="2">
    <source>
        <dbReference type="EMBL" id="KAK2028396.1"/>
    </source>
</evidence>
<feature type="compositionally biased region" description="Basic and acidic residues" evidence="1">
    <location>
        <begin position="598"/>
        <end position="618"/>
    </location>
</feature>
<comment type="caution">
    <text evidence="2">The sequence shown here is derived from an EMBL/GenBank/DDBJ whole genome shotgun (WGS) entry which is preliminary data.</text>
</comment>
<feature type="compositionally biased region" description="Basic and acidic residues" evidence="1">
    <location>
        <begin position="62"/>
        <end position="110"/>
    </location>
</feature>
<feature type="compositionally biased region" description="Acidic residues" evidence="1">
    <location>
        <begin position="792"/>
        <end position="803"/>
    </location>
</feature>
<feature type="compositionally biased region" description="Polar residues" evidence="1">
    <location>
        <begin position="1410"/>
        <end position="1424"/>
    </location>
</feature>
<feature type="compositionally biased region" description="Acidic residues" evidence="1">
    <location>
        <begin position="1711"/>
        <end position="1722"/>
    </location>
</feature>
<feature type="compositionally biased region" description="Polar residues" evidence="1">
    <location>
        <begin position="2534"/>
        <end position="2554"/>
    </location>
</feature>
<feature type="region of interest" description="Disordered" evidence="1">
    <location>
        <begin position="1396"/>
        <end position="2183"/>
    </location>
</feature>
<evidence type="ECO:0000313" key="3">
    <source>
        <dbReference type="Proteomes" id="UP001232148"/>
    </source>
</evidence>
<feature type="compositionally biased region" description="Basic and acidic residues" evidence="1">
    <location>
        <begin position="2481"/>
        <end position="2490"/>
    </location>
</feature>
<feature type="compositionally biased region" description="Basic and acidic residues" evidence="1">
    <location>
        <begin position="689"/>
        <end position="708"/>
    </location>
</feature>
<feature type="compositionally biased region" description="Acidic residues" evidence="1">
    <location>
        <begin position="1658"/>
        <end position="1670"/>
    </location>
</feature>
<feature type="compositionally biased region" description="Polar residues" evidence="1">
    <location>
        <begin position="1631"/>
        <end position="1643"/>
    </location>
</feature>
<feature type="compositionally biased region" description="Low complexity" evidence="1">
    <location>
        <begin position="184"/>
        <end position="193"/>
    </location>
</feature>
<feature type="compositionally biased region" description="Basic and acidic residues" evidence="1">
    <location>
        <begin position="2504"/>
        <end position="2520"/>
    </location>
</feature>
<feature type="compositionally biased region" description="Basic and acidic residues" evidence="1">
    <location>
        <begin position="304"/>
        <end position="319"/>
    </location>
</feature>
<feature type="compositionally biased region" description="Low complexity" evidence="1">
    <location>
        <begin position="372"/>
        <end position="402"/>
    </location>
</feature>
<feature type="compositionally biased region" description="Polar residues" evidence="1">
    <location>
        <begin position="2459"/>
        <end position="2477"/>
    </location>
</feature>
<feature type="compositionally biased region" description="Polar residues" evidence="1">
    <location>
        <begin position="1283"/>
        <end position="1306"/>
    </location>
</feature>
<feature type="compositionally biased region" description="Basic and acidic residues" evidence="1">
    <location>
        <begin position="250"/>
        <end position="266"/>
    </location>
</feature>
<feature type="compositionally biased region" description="Polar residues" evidence="1">
    <location>
        <begin position="1780"/>
        <end position="1791"/>
    </location>
</feature>
<name>A0AAD9HFY5_9PEZI</name>
<keyword evidence="3" id="KW-1185">Reference proteome</keyword>
<feature type="compositionally biased region" description="Polar residues" evidence="1">
    <location>
        <begin position="1928"/>
        <end position="1940"/>
    </location>
</feature>
<sequence>MTARADVATLVAQMNDALASIHSTIEGLSTSAAESDTKLDELEQKRDMTLAELKAAYEKEQQELAAARQKEQEEIAEQRRREDEEREARRRREDEERAARKAKEDEEKQGTFDTTARNVEDEMDSLMDNVEEETAKKIAEGEAKLAQLEEKRRELNRLIEEQMKAAVPPVPTRKRARTVRNSGAAAAAAAASAEPSPLPRGEAPAEAAPKDKSVEEEAPRSSDEAQANAPTEEDKGLEGDDSQPQPEEPVAERRVEEGNSIHEAQRSEVTPPTEAVASGPEVAAEDKASSEETVVEVALSADASKPESEPEAEPAKDLGESVQEEPASNAAAATVEDSQQNALAGTEEPPAELQSSDPAEEKAEAEKAEGTSENAPVEVSSAAEEPSAEEPSSQEPAAAKSAVAEDAPATTPATIEAVGGDPVEDAPQDKEELISDESVIPKAAEAEALAEEPTSPESSTKVGEQQEDSTTSDDNSAKEQPASHSKEAEPKSSPADERDDIPEAKEEQAAGEDVDKTTKERSVPEFSMKAVVDEHASEEDDAAESTEQVSKGARQETGDIKEHHEKDSGEARDIPEHDSKAVEEGPSRDDDAAVEVPSHLDEAAPGEEAKLEENKDTLEATSPEPEEPTGPLTEESDATPKETPKDSDAADDKHTAPAQEDVIQDAGIASVSSALEDVPAQEAAPAHEGIAKELDAPDHEEVQDREDATESAEPESPTIETAPVHNDAAQDDTAASIIQTAESVPTNVEDSSEEQDMKDHFEEQENDRIAEDSLPQDKASMIDGDKHQGPVDADDKDMDDEPAGDATAAEETSAREVAFNEEPSEPTDDESLSEAQAGSQRGTETDGFEAADDTKEAGPSGVKYTAAEPSYSEASPTEDRSEAQIDQHRDNEDADLAHIKDVAGQERSATGGELQTQHGSQETPVEVSELPQTTQEEEEHLPTAASKDLEDGDSERGDAPHTPEEQLAGSVPDAAEDDSAVGPSDATTNAHADVHLTEDAEAEGRARDLAHEGQAEDKKLDEDQSDRAEALAAVAADDQNDKVDNSDSLEAHVEVEKAQSSSWEPHDSAPESRDMPLSAGHVPEETSASDEAEETEKEKDASAFTAGPDHHETRSSLADGSYDEDNLKEATNGQEEASSLSSAHGETAKAVVGDEGRAHDAELSDEEEEAHDQSRLNDPHLHGSQDAADATRESQGSSVELEPESKQHDSQHEEVEVSDPSRDEVSFDDVDRSREPDLSVITEHTESAASAVVDTSEVAAKSEEFFHPESMSRNVSAAPDATLDSSYMTETTSMAADQSYEQNQQHGGFLPAVGGLDHNNNGFFPPDRAHFDEEESDISSPVHSVKEDGDMDEPSEASYNPFARANAASYEQPAYQSSDIPYNPFALQTVIEEEPALNPFARKTTDDASEASNNPFSGNTTSAAENFLRSASALGHSQPSSPEQSFARSASAQGRRDSVGSNNPFARSMTPLGQHDVARSLNDPFARPPSAQGHYEAEDTDTDTDDEEALAAAESTYKHLFPVRNSPPIASEGLATQAIEHRRPTPQVPESAYGNPFATRGSPVGLDVAGENDYSFAGVDRSMNPGAQQFAQESSPLSARHLAPASLDSIQERYNSELEDMDSDSEEPESLTTSQQLPASQQRAVPPMPSIAERSFQDADDSDEEEEEDWESHGPQNGRMDNVLTSPEYRQSPPPPPPPQRSLNSHGLNSEEVDNSSEEEVDIFSANPPHQTQTSTLTSSQYSATPLPPLPTVLSSEGHYSQQPEPEDSSEGEQNEWDDASTSAKPSNLPFSQPGAPVSGPPPPRSPSPLSQTQLHVENSDEEDEVVLPPSITQPNIPSALSFTENQAAPSPTPPPPAPSSQGLDNQEHQDSSEDNARPGQFPFSSSSQSRATPPPPPRAPSSHGQYRHDLENSDDEEDEWESKATLPGQTPGLSASQHRATPPPPPPPRATSAQGRYRQELADSDSEGNEEEWEANQYGQTTNLMGASNLMGSNQTAQTNVTEPASRESVPATSSQDLQSHQREEDGEESDDSWENIGQRGETHAAGSADPTSPALPTPQLRVDGYEQRWSNASNDRISTASTYLQQSGPGDFTDTESQEYATPLPSAEFSASSQYTQGVMDSPRHPESAGLKNTYDQSYSRGVVSPTDGRDASSGQRSSLAEELARGDDSDSDVGEYDHTQAPAFLTQGFVSQQQHLSNESVIEQVVTTSHSDEEDGPKTAVISSDEHPAQYASARFGATSWRDELRSPVLFGATRHSRSGSFREEVQQSLHDEEDASHPSSPQPARQPELPDQDPYTQHESHVYGQGVRDQQPQLYGQDPDTPRSPEQHPYDQVPLETQPSGLAGGSASSQPELRVEISGVQTEEDDEQRTPHMAPQQSGQHGDVSPLALRQESPATPSLSSRGTPSRGLAFSRHNPERPQTPPGQTAAAEDGIDPELIIPRDVTNVPWHARSDSVPYSVQSQSTIDSMASSPVHSALHADKHEPVIRDSWPASMHNLTRPRNDSTLTDRDDYDPFKYEGGVKALRGPSGSVGSASDTPHRNSVSNGSPGSLISRMRGIFENSQQARQEPASPARSRPVSGLFHPVQRTKTGGSGGGDSPGVKRDAEYDELDERPRRKYRRDASGLRVLVVADQAGRAGGGGGGGGPEEPPGESVFRLAWVFVEGWRHRLQKAGDTIERSRWEWELGGVTAASTHTRASSLTFGEVLADARARAPAEHAGNGDYYCGKKKRTKNQKQRKSVHWA</sequence>
<feature type="compositionally biased region" description="Low complexity" evidence="1">
    <location>
        <begin position="451"/>
        <end position="460"/>
    </location>
</feature>
<feature type="compositionally biased region" description="Basic and acidic residues" evidence="1">
    <location>
        <begin position="484"/>
        <end position="523"/>
    </location>
</feature>
<feature type="compositionally biased region" description="Acidic residues" evidence="1">
    <location>
        <begin position="822"/>
        <end position="832"/>
    </location>
</feature>
<feature type="compositionally biased region" description="Basic and acidic residues" evidence="1">
    <location>
        <begin position="1171"/>
        <end position="1183"/>
    </location>
</feature>
<protein>
    <submittedName>
        <fullName evidence="2">Uncharacterized protein</fullName>
    </submittedName>
</protein>
<feature type="compositionally biased region" description="Polar residues" evidence="1">
    <location>
        <begin position="1129"/>
        <end position="1144"/>
    </location>
</feature>